<keyword evidence="2" id="KW-0812">Transmembrane</keyword>
<organism evidence="5 6">
    <name type="scientific">Allacma fusca</name>
    <dbReference type="NCBI Taxonomy" id="39272"/>
    <lineage>
        <taxon>Eukaryota</taxon>
        <taxon>Metazoa</taxon>
        <taxon>Ecdysozoa</taxon>
        <taxon>Arthropoda</taxon>
        <taxon>Hexapoda</taxon>
        <taxon>Collembola</taxon>
        <taxon>Symphypleona</taxon>
        <taxon>Sminthuridae</taxon>
        <taxon>Allacma</taxon>
    </lineage>
</organism>
<dbReference type="InterPro" id="IPR024462">
    <property type="entry name" value="GH116_N"/>
</dbReference>
<evidence type="ECO:0000256" key="1">
    <source>
        <dbReference type="PIRNR" id="PIRNR028944"/>
    </source>
</evidence>
<comment type="catalytic activity">
    <reaction evidence="1">
        <text>a beta-D-glucosyl-(1&lt;-&gt;1')-N-acylsphing-4-enine + H2O = an N-acylsphing-4-enine + D-glucose</text>
        <dbReference type="Rhea" id="RHEA:13269"/>
        <dbReference type="ChEBI" id="CHEBI:4167"/>
        <dbReference type="ChEBI" id="CHEBI:15377"/>
        <dbReference type="ChEBI" id="CHEBI:22801"/>
        <dbReference type="ChEBI" id="CHEBI:52639"/>
        <dbReference type="EC" id="3.2.1.45"/>
    </reaction>
</comment>
<dbReference type="InterPro" id="IPR052566">
    <property type="entry name" value="Non-lysos_glucosylceramidase"/>
</dbReference>
<gene>
    <name evidence="5" type="ORF">AFUS01_LOCUS39120</name>
</gene>
<dbReference type="GO" id="GO:0008422">
    <property type="term" value="F:beta-glucosidase activity"/>
    <property type="evidence" value="ECO:0007669"/>
    <property type="project" value="TreeGrafter"/>
</dbReference>
<dbReference type="Pfam" id="PF04685">
    <property type="entry name" value="DUF608"/>
    <property type="match status" value="1"/>
</dbReference>
<comment type="similarity">
    <text evidence="1">Belongs to the non-lysosomal glucosylceramidase family.</text>
</comment>
<protein>
    <recommendedName>
        <fullName evidence="1">Non-lysosomal glucosylceramidase</fullName>
        <shortName evidence="1">NLGase</shortName>
        <ecNumber evidence="1">3.2.1.45</ecNumber>
    </recommendedName>
</protein>
<dbReference type="AlphaFoldDB" id="A0A8J2Q0V5"/>
<feature type="transmembrane region" description="Helical" evidence="2">
    <location>
        <begin position="21"/>
        <end position="41"/>
    </location>
</feature>
<dbReference type="PANTHER" id="PTHR12654">
    <property type="entry name" value="BILE ACID BETA-GLUCOSIDASE-RELATED"/>
    <property type="match status" value="1"/>
</dbReference>
<dbReference type="OrthoDB" id="730489at2759"/>
<evidence type="ECO:0000313" key="6">
    <source>
        <dbReference type="Proteomes" id="UP000708208"/>
    </source>
</evidence>
<keyword evidence="2" id="KW-1133">Transmembrane helix</keyword>
<evidence type="ECO:0000256" key="2">
    <source>
        <dbReference type="SAM" id="Phobius"/>
    </source>
</evidence>
<dbReference type="EC" id="3.2.1.45" evidence="1"/>
<dbReference type="PIRSF" id="PIRSF028944">
    <property type="entry name" value="Beta_gluc_GBA2"/>
    <property type="match status" value="1"/>
</dbReference>
<comment type="function">
    <text evidence="1">Non-lysosomal glucosylceramidase that catalyzes the hydrolysis of glucosylceramide (GlcCer) to free glucose and ceramide.</text>
</comment>
<dbReference type="PANTHER" id="PTHR12654:SF0">
    <property type="entry name" value="NON-LYSOSOMAL GLUCOSYLCERAMIDASE"/>
    <property type="match status" value="1"/>
</dbReference>
<accession>A0A8J2Q0V5</accession>
<keyword evidence="6" id="KW-1185">Reference proteome</keyword>
<feature type="domain" description="Glycosyl-hydrolase family 116 N-terminal" evidence="4">
    <location>
        <begin position="60"/>
        <end position="354"/>
    </location>
</feature>
<dbReference type="EMBL" id="CAJVCH010550689">
    <property type="protein sequence ID" value="CAG7829246.1"/>
    <property type="molecule type" value="Genomic_DNA"/>
</dbReference>
<dbReference type="Pfam" id="PF12215">
    <property type="entry name" value="Glyco_hydr_116N"/>
    <property type="match status" value="1"/>
</dbReference>
<comment type="caution">
    <text evidence="5">The sequence shown here is derived from an EMBL/GenBank/DDBJ whole genome shotgun (WGS) entry which is preliminary data.</text>
</comment>
<dbReference type="InterPro" id="IPR014551">
    <property type="entry name" value="B_Glucosidase_GBA2-typ"/>
</dbReference>
<evidence type="ECO:0000313" key="5">
    <source>
        <dbReference type="EMBL" id="CAG7829246.1"/>
    </source>
</evidence>
<name>A0A8J2Q0V5_9HEXA</name>
<keyword evidence="1" id="KW-0443">Lipid metabolism</keyword>
<feature type="domain" description="Glycosyl-hydrolase family 116 catalytic region" evidence="3">
    <location>
        <begin position="436"/>
        <end position="804"/>
    </location>
</feature>
<dbReference type="InterPro" id="IPR006775">
    <property type="entry name" value="GH116_catalytic"/>
</dbReference>
<evidence type="ECO:0000259" key="3">
    <source>
        <dbReference type="Pfam" id="PF04685"/>
    </source>
</evidence>
<keyword evidence="1" id="KW-0378">Hydrolase</keyword>
<evidence type="ECO:0000259" key="4">
    <source>
        <dbReference type="Pfam" id="PF12215"/>
    </source>
</evidence>
<reference evidence="5" key="1">
    <citation type="submission" date="2021-06" db="EMBL/GenBank/DDBJ databases">
        <authorList>
            <person name="Hodson N. C."/>
            <person name="Mongue J. A."/>
            <person name="Jaron S. K."/>
        </authorList>
    </citation>
    <scope>NUCLEOTIDE SEQUENCE</scope>
</reference>
<sequence length="817" mass="93770">MIGIKRRETWDQNLRPKLKQLPDLLPLFLRYFFWWIGTWMIRGVKPFIDLYMLQGKQIYGVPCGGIGAGTIGRGFKGQFCRFQMTPGLYTYDVCHADQFIVTVRDTKGSLLYQKVLSGVGDPGTLSAWDWSFDPAQGSYTGLFPRAWYTYRIPEQSLVLTCKQISPVIPHNYKDSCMPATVFVWTVENNDTKSKEVSITFTFKNGTGSKHDGNGKCSSETFFSAEKENSKIQGVALEHNIQGIDVTYGISSLQKANQVVTNMTQFDVKTGADLWTKLGGTGRLDVESSRYELKRGEVGSAVCCSSFVGAHENDEMVFSLVWHQPLIHFKGKQRQHTRRYVRFIDSKQDSNEDIKETTAAVRSLSTYCLNNYIAWDVAICKWQDTILKDTKLPSWFKSAIFNELYFIADGGSIWIDYTQESLPKLVDDTTNVRNDYGRFAYLEAHEYRMYNTYDVHFYASFALIHLWPKLQLSLQYDIADAVRYKDESTRIHLFDGCRSARKIANSVVHDIGDPSEDPFLRVNSYRIHDVSEWRDLNLKFVLQVYRDFKFTQDQKFLQDMLPVCDVLMKKSMKWDTDGDGLIENSGSADQTYDTWIMKGPSAYCGSLWLASLYSIVEMIKTVDMDPAVKKGDLELYQETLERGRKSFQEKLWTGDYYKFDTSEDQHGQSIMADQLCGYWFLAMCDEDVSQVFPKSNVLRALKTLYEKNVQSFCDGQLGAVNGMNPDGTIDYFTMQSEEVWTGVTYSLAATMIYNGMTDEGFKTAEGIYRTVYEKIGMGFETPEALYSTKKYRAIGYMRPLSIWSIMQAWKLRKKQDQS</sequence>
<proteinExistence type="inferred from homology"/>
<dbReference type="Proteomes" id="UP000708208">
    <property type="component" value="Unassembled WGS sequence"/>
</dbReference>
<keyword evidence="1" id="KW-0326">Glycosidase</keyword>
<keyword evidence="1 2" id="KW-0472">Membrane</keyword>